<dbReference type="InterPro" id="IPR001579">
    <property type="entry name" value="Glyco_hydro_18_chit_AS"/>
</dbReference>
<evidence type="ECO:0000256" key="1">
    <source>
        <dbReference type="ARBA" id="ARBA00022801"/>
    </source>
</evidence>
<dbReference type="GO" id="GO:0008061">
    <property type="term" value="F:chitin binding"/>
    <property type="evidence" value="ECO:0007669"/>
    <property type="project" value="InterPro"/>
</dbReference>
<dbReference type="EMBL" id="AGNL01004315">
    <property type="protein sequence ID" value="EJK73671.1"/>
    <property type="molecule type" value="Genomic_DNA"/>
</dbReference>
<name>K0TIR4_THAOC</name>
<feature type="compositionally biased region" description="Pro residues" evidence="4">
    <location>
        <begin position="1162"/>
        <end position="1175"/>
    </location>
</feature>
<feature type="compositionally biased region" description="Low complexity" evidence="4">
    <location>
        <begin position="987"/>
        <end position="1003"/>
    </location>
</feature>
<dbReference type="InterPro" id="IPR017853">
    <property type="entry name" value="GH"/>
</dbReference>
<evidence type="ECO:0000256" key="3">
    <source>
        <dbReference type="RuleBase" id="RU000489"/>
    </source>
</evidence>
<dbReference type="SUPFAM" id="SSF51445">
    <property type="entry name" value="(Trans)glycosidases"/>
    <property type="match status" value="1"/>
</dbReference>
<evidence type="ECO:0000259" key="6">
    <source>
        <dbReference type="PROSITE" id="PS51910"/>
    </source>
</evidence>
<evidence type="ECO:0000313" key="7">
    <source>
        <dbReference type="EMBL" id="EJK73671.1"/>
    </source>
</evidence>
<evidence type="ECO:0000256" key="4">
    <source>
        <dbReference type="SAM" id="MobiDB-lite"/>
    </source>
</evidence>
<keyword evidence="2 3" id="KW-0326">Glycosidase</keyword>
<dbReference type="InterPro" id="IPR029070">
    <property type="entry name" value="Chitinase_insertion_sf"/>
</dbReference>
<keyword evidence="1 3" id="KW-0378">Hydrolase</keyword>
<accession>K0TIR4</accession>
<feature type="signal peptide" evidence="5">
    <location>
        <begin position="1"/>
        <end position="21"/>
    </location>
</feature>
<dbReference type="Proteomes" id="UP000266841">
    <property type="component" value="Unassembled WGS sequence"/>
</dbReference>
<reference evidence="7 8" key="1">
    <citation type="journal article" date="2012" name="Genome Biol.">
        <title>Genome and low-iron response of an oceanic diatom adapted to chronic iron limitation.</title>
        <authorList>
            <person name="Lommer M."/>
            <person name="Specht M."/>
            <person name="Roy A.S."/>
            <person name="Kraemer L."/>
            <person name="Andreson R."/>
            <person name="Gutowska M.A."/>
            <person name="Wolf J."/>
            <person name="Bergner S.V."/>
            <person name="Schilhabel M.B."/>
            <person name="Klostermeier U.C."/>
            <person name="Beiko R.G."/>
            <person name="Rosenstiel P."/>
            <person name="Hippler M."/>
            <person name="Laroche J."/>
        </authorList>
    </citation>
    <scope>NUCLEOTIDE SEQUENCE [LARGE SCALE GENOMIC DNA]</scope>
    <source>
        <strain evidence="7 8">CCMP1005</strain>
    </source>
</reference>
<dbReference type="InterPro" id="IPR011583">
    <property type="entry name" value="Chitinase_II/V-like_cat"/>
</dbReference>
<dbReference type="eggNOG" id="KOG2806">
    <property type="taxonomic scope" value="Eukaryota"/>
</dbReference>
<feature type="region of interest" description="Disordered" evidence="4">
    <location>
        <begin position="987"/>
        <end position="1010"/>
    </location>
</feature>
<evidence type="ECO:0000256" key="5">
    <source>
        <dbReference type="SAM" id="SignalP"/>
    </source>
</evidence>
<dbReference type="InterPro" id="IPR001223">
    <property type="entry name" value="Glyco_hydro18_cat"/>
</dbReference>
<comment type="caution">
    <text evidence="7">The sequence shown here is derived from an EMBL/GenBank/DDBJ whole genome shotgun (WGS) entry which is preliminary data.</text>
</comment>
<protein>
    <recommendedName>
        <fullName evidence="6">GH18 domain-containing protein</fullName>
    </recommendedName>
</protein>
<keyword evidence="5" id="KW-0732">Signal</keyword>
<dbReference type="OrthoDB" id="70885at2759"/>
<feature type="region of interest" description="Disordered" evidence="4">
    <location>
        <begin position="1243"/>
        <end position="1262"/>
    </location>
</feature>
<organism evidence="7 8">
    <name type="scientific">Thalassiosira oceanica</name>
    <name type="common">Marine diatom</name>
    <dbReference type="NCBI Taxonomy" id="159749"/>
    <lineage>
        <taxon>Eukaryota</taxon>
        <taxon>Sar</taxon>
        <taxon>Stramenopiles</taxon>
        <taxon>Ochrophyta</taxon>
        <taxon>Bacillariophyta</taxon>
        <taxon>Coscinodiscophyceae</taxon>
        <taxon>Thalassiosirophycidae</taxon>
        <taxon>Thalassiosirales</taxon>
        <taxon>Thalassiosiraceae</taxon>
        <taxon>Thalassiosira</taxon>
    </lineage>
</organism>
<dbReference type="SMART" id="SM00636">
    <property type="entry name" value="Glyco_18"/>
    <property type="match status" value="1"/>
</dbReference>
<evidence type="ECO:0000313" key="8">
    <source>
        <dbReference type="Proteomes" id="UP000266841"/>
    </source>
</evidence>
<feature type="region of interest" description="Disordered" evidence="4">
    <location>
        <begin position="1062"/>
        <end position="1093"/>
    </location>
</feature>
<dbReference type="Pfam" id="PF00704">
    <property type="entry name" value="Glyco_hydro_18"/>
    <property type="match status" value="1"/>
</dbReference>
<feature type="compositionally biased region" description="Pro residues" evidence="4">
    <location>
        <begin position="1066"/>
        <end position="1076"/>
    </location>
</feature>
<dbReference type="PANTHER" id="PTHR11177">
    <property type="entry name" value="CHITINASE"/>
    <property type="match status" value="1"/>
</dbReference>
<dbReference type="Gene3D" id="3.20.20.80">
    <property type="entry name" value="Glycosidases"/>
    <property type="match status" value="1"/>
</dbReference>
<feature type="domain" description="GH18" evidence="6">
    <location>
        <begin position="627"/>
        <end position="985"/>
    </location>
</feature>
<dbReference type="PROSITE" id="PS51910">
    <property type="entry name" value="GH18_2"/>
    <property type="match status" value="1"/>
</dbReference>
<dbReference type="PANTHER" id="PTHR11177:SF333">
    <property type="entry name" value="CHITINASE"/>
    <property type="match status" value="1"/>
</dbReference>
<feature type="chain" id="PRO_5003841845" description="GH18 domain-containing protein" evidence="5">
    <location>
        <begin position="22"/>
        <end position="1332"/>
    </location>
</feature>
<gene>
    <name evidence="7" type="ORF">THAOC_04693</name>
</gene>
<dbReference type="GO" id="GO:0004553">
    <property type="term" value="F:hydrolase activity, hydrolyzing O-glycosyl compounds"/>
    <property type="evidence" value="ECO:0007669"/>
    <property type="project" value="InterPro"/>
</dbReference>
<dbReference type="PROSITE" id="PS01095">
    <property type="entry name" value="GH18_1"/>
    <property type="match status" value="1"/>
</dbReference>
<sequence length="1332" mass="145474">MKPLLSSLGLVLATLPPPVDGHGYLATPRGRNIAAFQDGVDNVDNDAFKTPSTPRRDWCSHCVNRGGVCGMGEERNWSYDYNRQISVLGNPMPFQVQEVYHQGEEITIEGHVEMKACPISGDYDIPSQECFNSFPLLFLEDQTYPQMVKDDNYRGRSYCYWGHEQQFGGNPAGTYYRLRYRLPPNLNGNRVLLQWHYVTGNTCFDEGYRQYDHFPAMQPMLADCHQPLPADGAVGGTLLLYKPEQFWYEFLCQSKTGGALFNLIIIHVFNYLGRNCAEVKIVPGDGANPTPIPAPPNTVPVPAPLIETLPPTASGRNVCGTHWIDAQRTCPVKECTSSVDCPSGKYCFSAIRCTPQTEVPVIPGSDYFYCGKDRIDATSKCGTVEATPCPSGMDSDCPEEDSLEHCTRSLKIFECSGTTQYCGLSPQDSANQCSLPCPNGDADCESGETCHETGTSCHQTYADPAPSPENSGGSMPIGPNTNHCGSSWSDADSRCSVQCPMGTDSECPSGQRCYADTCGTGSGPIAYHLFAGNVEPNYNWCGTTWLDAKDRCHKPCPTGFNSECGIGEESGLPEVCFVDTRVCGLNNGATGKPTPAPVTNAPITPATLPPVPVLPPTPSCLEEDSMQVNLGYWESWSVWRAPGCNRMYPEDIDVVGNGYTHLVYSFAAVGANFEIEPYNAATSEEVPMYQRFNAIKQTHQSLKTLIGVGGWTHNDPGTYCRRFAEMAATPERRQTFAQSVVNFCRTHGFDGVDLDWEYPGDLGRCGTINDKANYGLMVQEIRSAFNSRPETQDFLITMAVPANIPYLERGYHLQSLGINLDYVNLMSYDIAGTWSAEVGSHTDMSSIRPTVDFMLSQGIPSTKLVLGLAAYARTFSLNDPETCSTVGCPFSGARGGGCVVGNAVGYTPLVTINEIIESGTYASLELNRNTESMELVTNEGEFISFDNQDTLSMKAAYAGTKCLGGYMWWAVDLIAESFTLEYSPTISPSPTISRSPTNSPTISAQPSVSPTFAPPKCCGPNETKMKSYKHCTQEVVGPYSGYRFNEGIQNWDIGDFTCHSSCGEPEPTPPPPPAEPSPSTRQPQQPPSGPSDKCCPHSLGYTMRSYNDCSQYYWCLNGEVLNSEVVGPLEGLVFNEVKQNWDYTTEYSCPGDPCHPTSSTLPPTPPPTSSQPEPPSSGGMCCAAGETKMKAYNGCLQYYWCYSGVVNDYLTSSSPGYLFDESIQNWVLEGIFTCQVDPCDGSTPPPTPLPTPPPTAPPQAAPGPPAQCCDENEYAMRAIDDCKRYYWCYYGEPYVDIVGPYPNYKFDEAVQNWVWDDGTFVCPGEPCGEATG</sequence>
<dbReference type="Gene3D" id="3.10.50.10">
    <property type="match status" value="1"/>
</dbReference>
<dbReference type="InterPro" id="IPR050314">
    <property type="entry name" value="Glycosyl_Hydrlase_18"/>
</dbReference>
<keyword evidence="8" id="KW-1185">Reference proteome</keyword>
<dbReference type="GO" id="GO:0005975">
    <property type="term" value="P:carbohydrate metabolic process"/>
    <property type="evidence" value="ECO:0007669"/>
    <property type="project" value="InterPro"/>
</dbReference>
<feature type="region of interest" description="Disordered" evidence="4">
    <location>
        <begin position="1156"/>
        <end position="1177"/>
    </location>
</feature>
<evidence type="ECO:0000256" key="2">
    <source>
        <dbReference type="ARBA" id="ARBA00023295"/>
    </source>
</evidence>
<proteinExistence type="predicted"/>